<dbReference type="Proteomes" id="UP000831786">
    <property type="component" value="Chromosome"/>
</dbReference>
<accession>A0ABY4FP53</accession>
<evidence type="ECO:0008006" key="4">
    <source>
        <dbReference type="Google" id="ProtNLM"/>
    </source>
</evidence>
<dbReference type="PROSITE" id="PS51257">
    <property type="entry name" value="PROKAR_LIPOPROTEIN"/>
    <property type="match status" value="1"/>
</dbReference>
<protein>
    <recommendedName>
        <fullName evidence="4">Lipid/polyisoprenoid-binding YceI-like domain-containing protein</fullName>
    </recommendedName>
</protein>
<evidence type="ECO:0000313" key="3">
    <source>
        <dbReference type="Proteomes" id="UP000831786"/>
    </source>
</evidence>
<proteinExistence type="predicted"/>
<gene>
    <name evidence="2" type="ORF">MUN78_04225</name>
</gene>
<name>A0ABY4FP53_9MICO</name>
<keyword evidence="1" id="KW-0732">Signal</keyword>
<dbReference type="RefSeq" id="WP_244693344.1">
    <property type="nucleotide sequence ID" value="NZ_CP095044.1"/>
</dbReference>
<dbReference type="EMBL" id="CP095045">
    <property type="protein sequence ID" value="UOQ58058.1"/>
    <property type="molecule type" value="Genomic_DNA"/>
</dbReference>
<reference evidence="2 3" key="1">
    <citation type="submission" date="2022-04" db="EMBL/GenBank/DDBJ databases">
        <title>Leucobacter sp. isolated from rhizosphere of garlic.</title>
        <authorList>
            <person name="Won M."/>
            <person name="Lee C.-M."/>
            <person name="Woen H.-Y."/>
            <person name="Kwon S.-W."/>
        </authorList>
    </citation>
    <scope>NUCLEOTIDE SEQUENCE [LARGE SCALE GENOMIC DNA]</scope>
    <source>
        <strain evidence="2 3">H21R-40</strain>
    </source>
</reference>
<keyword evidence="3" id="KW-1185">Reference proteome</keyword>
<organism evidence="2 3">
    <name type="scientific">Leucobacter allii</name>
    <dbReference type="NCBI Taxonomy" id="2932247"/>
    <lineage>
        <taxon>Bacteria</taxon>
        <taxon>Bacillati</taxon>
        <taxon>Actinomycetota</taxon>
        <taxon>Actinomycetes</taxon>
        <taxon>Micrococcales</taxon>
        <taxon>Microbacteriaceae</taxon>
        <taxon>Leucobacter</taxon>
    </lineage>
</organism>
<feature type="chain" id="PRO_5046288737" description="Lipid/polyisoprenoid-binding YceI-like domain-containing protein" evidence="1">
    <location>
        <begin position="22"/>
        <end position="196"/>
    </location>
</feature>
<sequence length="196" mass="20193">MSVTRVSRSVRVFGVVATVSAALPFALTGCSPAADIGAQAAELQAAAGSDVLEVPVVTIYDVTDAELTSAEGEIGGSVAGAFAAHVETSGYFVLNDGVITGAELRARLAAFPEAKFVLTQPTVLRREGGDPTVTAVGTLSVNGIVHQEAQLRLTPTKLDEESAEFDLDFDIPDSPLTSGADLPVDEISAHLVLSAR</sequence>
<evidence type="ECO:0000256" key="1">
    <source>
        <dbReference type="SAM" id="SignalP"/>
    </source>
</evidence>
<feature type="signal peptide" evidence="1">
    <location>
        <begin position="1"/>
        <end position="21"/>
    </location>
</feature>
<evidence type="ECO:0000313" key="2">
    <source>
        <dbReference type="EMBL" id="UOQ58058.1"/>
    </source>
</evidence>